<keyword evidence="3" id="KW-1185">Reference proteome</keyword>
<feature type="non-terminal residue" evidence="2">
    <location>
        <position position="1"/>
    </location>
</feature>
<dbReference type="EMBL" id="KZ992489">
    <property type="protein sequence ID" value="RKP09785.1"/>
    <property type="molecule type" value="Genomic_DNA"/>
</dbReference>
<name>A0A4P9XU91_9FUNG</name>
<dbReference type="OrthoDB" id="2124888at2759"/>
<dbReference type="PANTHER" id="PTHR28026">
    <property type="entry name" value="DUF962 DOMAIN PROTEIN (AFU_ORTHOLOGUE AFUA_8G05310)"/>
    <property type="match status" value="1"/>
</dbReference>
<dbReference type="GO" id="GO:0016020">
    <property type="term" value="C:membrane"/>
    <property type="evidence" value="ECO:0007669"/>
    <property type="project" value="GOC"/>
</dbReference>
<dbReference type="Pfam" id="PF06127">
    <property type="entry name" value="Mpo1-like"/>
    <property type="match status" value="1"/>
</dbReference>
<organism evidence="2 3">
    <name type="scientific">Thamnocephalis sphaerospora</name>
    <dbReference type="NCBI Taxonomy" id="78915"/>
    <lineage>
        <taxon>Eukaryota</taxon>
        <taxon>Fungi</taxon>
        <taxon>Fungi incertae sedis</taxon>
        <taxon>Zoopagomycota</taxon>
        <taxon>Zoopagomycotina</taxon>
        <taxon>Zoopagomycetes</taxon>
        <taxon>Zoopagales</taxon>
        <taxon>Sigmoideomycetaceae</taxon>
        <taxon>Thamnocephalis</taxon>
    </lineage>
</organism>
<keyword evidence="1" id="KW-0472">Membrane</keyword>
<dbReference type="AlphaFoldDB" id="A0A4P9XU91"/>
<protein>
    <recommendedName>
        <fullName evidence="4">DUF962 domain protein</fullName>
    </recommendedName>
</protein>
<feature type="transmembrane region" description="Helical" evidence="1">
    <location>
        <begin position="52"/>
        <end position="74"/>
    </location>
</feature>
<evidence type="ECO:0000256" key="1">
    <source>
        <dbReference type="SAM" id="Phobius"/>
    </source>
</evidence>
<proteinExistence type="predicted"/>
<accession>A0A4P9XU91</accession>
<dbReference type="GO" id="GO:0046521">
    <property type="term" value="P:sphingoid catabolic process"/>
    <property type="evidence" value="ECO:0007669"/>
    <property type="project" value="TreeGrafter"/>
</dbReference>
<feature type="transmembrane region" description="Helical" evidence="1">
    <location>
        <begin position="140"/>
        <end position="160"/>
    </location>
</feature>
<keyword evidence="1" id="KW-1133">Transmembrane helix</keyword>
<feature type="non-terminal residue" evidence="2">
    <location>
        <position position="183"/>
    </location>
</feature>
<feature type="transmembrane region" description="Helical" evidence="1">
    <location>
        <begin position="19"/>
        <end position="40"/>
    </location>
</feature>
<evidence type="ECO:0008006" key="4">
    <source>
        <dbReference type="Google" id="ProtNLM"/>
    </source>
</evidence>
<dbReference type="Proteomes" id="UP000271241">
    <property type="component" value="Unassembled WGS sequence"/>
</dbReference>
<dbReference type="GO" id="GO:0005783">
    <property type="term" value="C:endoplasmic reticulum"/>
    <property type="evidence" value="ECO:0007669"/>
    <property type="project" value="TreeGrafter"/>
</dbReference>
<reference evidence="3" key="1">
    <citation type="journal article" date="2018" name="Nat. Microbiol.">
        <title>Leveraging single-cell genomics to expand the fungal tree of life.</title>
        <authorList>
            <person name="Ahrendt S.R."/>
            <person name="Quandt C.A."/>
            <person name="Ciobanu D."/>
            <person name="Clum A."/>
            <person name="Salamov A."/>
            <person name="Andreopoulos B."/>
            <person name="Cheng J.F."/>
            <person name="Woyke T."/>
            <person name="Pelin A."/>
            <person name="Henrissat B."/>
            <person name="Reynolds N.K."/>
            <person name="Benny G.L."/>
            <person name="Smith M.E."/>
            <person name="James T.Y."/>
            <person name="Grigoriev I.V."/>
        </authorList>
    </citation>
    <scope>NUCLEOTIDE SEQUENCE [LARGE SCALE GENOMIC DNA]</scope>
    <source>
        <strain evidence="3">RSA 1356</strain>
    </source>
</reference>
<evidence type="ECO:0000313" key="2">
    <source>
        <dbReference type="EMBL" id="RKP09785.1"/>
    </source>
</evidence>
<dbReference type="PANTHER" id="PTHR28026:SF9">
    <property type="entry name" value="2-HYDROXY-PALMITIC ACID DIOXYGENASE MPO1"/>
    <property type="match status" value="1"/>
</dbReference>
<sequence length="183" mass="20858">VFDFEKQLVFYGSYHSHRINVLCHVVCVPLILWTAFVMTSPSGPIMTVESELLAKLPIVLNVPFFVSLLYASYYLTLEPIAGFLMTPVLIGMAATATTFYETADHPIQTAFALHAFAWVAQIFTHQVFEKRSPALLDNLFQALALAPLFVFLEVLFFFGYRPALKKRFQNEVGINVTKFRRER</sequence>
<dbReference type="STRING" id="78915.A0A4P9XU91"/>
<dbReference type="InterPro" id="IPR009305">
    <property type="entry name" value="Mpo1-like"/>
</dbReference>
<evidence type="ECO:0000313" key="3">
    <source>
        <dbReference type="Proteomes" id="UP000271241"/>
    </source>
</evidence>
<keyword evidence="1" id="KW-0812">Transmembrane</keyword>
<feature type="transmembrane region" description="Helical" evidence="1">
    <location>
        <begin position="80"/>
        <end position="99"/>
    </location>
</feature>
<gene>
    <name evidence="2" type="ORF">THASP1DRAFT_7479</name>
</gene>